<feature type="domain" description="FHA" evidence="4">
    <location>
        <begin position="45"/>
        <end position="95"/>
    </location>
</feature>
<comment type="caution">
    <text evidence="6">The sequence shown here is derived from an EMBL/GenBank/DDBJ whole genome shotgun (WGS) entry which is preliminary data.</text>
</comment>
<dbReference type="SUPFAM" id="SSF49879">
    <property type="entry name" value="SMAD/FHA domain"/>
    <property type="match status" value="1"/>
</dbReference>
<dbReference type="InterPro" id="IPR008984">
    <property type="entry name" value="SMAD_FHA_dom_sf"/>
</dbReference>
<evidence type="ECO:0000256" key="3">
    <source>
        <dbReference type="ARBA" id="ARBA00023163"/>
    </source>
</evidence>
<dbReference type="CDD" id="cd00060">
    <property type="entry name" value="FHA"/>
    <property type="match status" value="1"/>
</dbReference>
<evidence type="ECO:0000313" key="6">
    <source>
        <dbReference type="EMBL" id="MDC0723744.1"/>
    </source>
</evidence>
<dbReference type="InterPro" id="IPR016032">
    <property type="entry name" value="Sig_transdc_resp-reg_C-effctor"/>
</dbReference>
<sequence length="202" mass="21629">MRGDPTTRRPNPRSRASVSPATRSVLAVCCGSLAGAVFELGAATTLVGRGPGVDLVIPDRGVSRKHLKLLRGIDHGFMAVDLGSTNGTRVNDLPVELVALRHGDRIGLGPDVVLSFEVAGSPELQRVMEQAQARQAVAALSEREVEVARLVAEGLTNQAIATRLGIRPRTVASHLEHVYTRLDIHSRAELARRMAEAGLLDR</sequence>
<dbReference type="Proteomes" id="UP001221686">
    <property type="component" value="Unassembled WGS sequence"/>
</dbReference>
<name>A0ABT5EEJ1_9BACT</name>
<dbReference type="RefSeq" id="WP_272092290.1">
    <property type="nucleotide sequence ID" value="NZ_JAQNDL010000005.1"/>
</dbReference>
<accession>A0ABT5EEJ1</accession>
<keyword evidence="3" id="KW-0804">Transcription</keyword>
<dbReference type="SMART" id="SM00421">
    <property type="entry name" value="HTH_LUXR"/>
    <property type="match status" value="1"/>
</dbReference>
<gene>
    <name evidence="6" type="ORF">POL25_43070</name>
</gene>
<organism evidence="6 7">
    <name type="scientific">Nannocystis bainbridge</name>
    <dbReference type="NCBI Taxonomy" id="2995303"/>
    <lineage>
        <taxon>Bacteria</taxon>
        <taxon>Pseudomonadati</taxon>
        <taxon>Myxococcota</taxon>
        <taxon>Polyangia</taxon>
        <taxon>Nannocystales</taxon>
        <taxon>Nannocystaceae</taxon>
        <taxon>Nannocystis</taxon>
    </lineage>
</organism>
<dbReference type="Gene3D" id="1.10.10.10">
    <property type="entry name" value="Winged helix-like DNA-binding domain superfamily/Winged helix DNA-binding domain"/>
    <property type="match status" value="1"/>
</dbReference>
<dbReference type="PROSITE" id="PS50043">
    <property type="entry name" value="HTH_LUXR_2"/>
    <property type="match status" value="1"/>
</dbReference>
<protein>
    <submittedName>
        <fullName evidence="6">LuxR C-terminal-related transcriptional regulator</fullName>
    </submittedName>
</protein>
<dbReference type="InterPro" id="IPR036388">
    <property type="entry name" value="WH-like_DNA-bd_sf"/>
</dbReference>
<evidence type="ECO:0000256" key="2">
    <source>
        <dbReference type="ARBA" id="ARBA00023125"/>
    </source>
</evidence>
<dbReference type="EMBL" id="JAQNDL010000005">
    <property type="protein sequence ID" value="MDC0723744.1"/>
    <property type="molecule type" value="Genomic_DNA"/>
</dbReference>
<dbReference type="PROSITE" id="PS00622">
    <property type="entry name" value="HTH_LUXR_1"/>
    <property type="match status" value="1"/>
</dbReference>
<evidence type="ECO:0000259" key="4">
    <source>
        <dbReference type="PROSITE" id="PS50006"/>
    </source>
</evidence>
<keyword evidence="7" id="KW-1185">Reference proteome</keyword>
<dbReference type="PANTHER" id="PTHR44688">
    <property type="entry name" value="DNA-BINDING TRANSCRIPTIONAL ACTIVATOR DEVR_DOSR"/>
    <property type="match status" value="1"/>
</dbReference>
<dbReference type="InterPro" id="IPR000253">
    <property type="entry name" value="FHA_dom"/>
</dbReference>
<keyword evidence="2" id="KW-0238">DNA-binding</keyword>
<dbReference type="CDD" id="cd06170">
    <property type="entry name" value="LuxR_C_like"/>
    <property type="match status" value="1"/>
</dbReference>
<evidence type="ECO:0000313" key="7">
    <source>
        <dbReference type="Proteomes" id="UP001221686"/>
    </source>
</evidence>
<dbReference type="SUPFAM" id="SSF46894">
    <property type="entry name" value="C-terminal effector domain of the bipartite response regulators"/>
    <property type="match status" value="1"/>
</dbReference>
<evidence type="ECO:0000256" key="1">
    <source>
        <dbReference type="ARBA" id="ARBA00023015"/>
    </source>
</evidence>
<dbReference type="Gene3D" id="2.60.200.20">
    <property type="match status" value="1"/>
</dbReference>
<keyword evidence="1" id="KW-0805">Transcription regulation</keyword>
<dbReference type="Pfam" id="PF00196">
    <property type="entry name" value="GerE"/>
    <property type="match status" value="1"/>
</dbReference>
<reference evidence="6 7" key="1">
    <citation type="submission" date="2022-11" db="EMBL/GenBank/DDBJ databases">
        <title>Minimal conservation of predation-associated metabolite biosynthetic gene clusters underscores biosynthetic potential of Myxococcota including descriptions for ten novel species: Archangium lansinium sp. nov., Myxococcus landrumus sp. nov., Nannocystis bai.</title>
        <authorList>
            <person name="Ahearne A."/>
            <person name="Stevens C."/>
            <person name="Dowd S."/>
        </authorList>
    </citation>
    <scope>NUCLEOTIDE SEQUENCE [LARGE SCALE GENOMIC DNA]</scope>
    <source>
        <strain evidence="6 7">BB15-2</strain>
    </source>
</reference>
<feature type="domain" description="HTH luxR-type" evidence="5">
    <location>
        <begin position="133"/>
        <end position="198"/>
    </location>
</feature>
<dbReference type="Pfam" id="PF00498">
    <property type="entry name" value="FHA"/>
    <property type="match status" value="1"/>
</dbReference>
<dbReference type="PANTHER" id="PTHR44688:SF16">
    <property type="entry name" value="DNA-BINDING TRANSCRIPTIONAL ACTIVATOR DEVR_DOSR"/>
    <property type="match status" value="1"/>
</dbReference>
<dbReference type="PRINTS" id="PR00038">
    <property type="entry name" value="HTHLUXR"/>
</dbReference>
<dbReference type="SMART" id="SM00240">
    <property type="entry name" value="FHA"/>
    <property type="match status" value="1"/>
</dbReference>
<dbReference type="PROSITE" id="PS50006">
    <property type="entry name" value="FHA_DOMAIN"/>
    <property type="match status" value="1"/>
</dbReference>
<dbReference type="InterPro" id="IPR000792">
    <property type="entry name" value="Tscrpt_reg_LuxR_C"/>
</dbReference>
<evidence type="ECO:0000259" key="5">
    <source>
        <dbReference type="PROSITE" id="PS50043"/>
    </source>
</evidence>
<proteinExistence type="predicted"/>